<dbReference type="GO" id="GO:0003954">
    <property type="term" value="F:NADH dehydrogenase activity"/>
    <property type="evidence" value="ECO:0007669"/>
    <property type="project" value="TreeGrafter"/>
</dbReference>
<dbReference type="eggNOG" id="COG1005">
    <property type="taxonomic scope" value="Bacteria"/>
</dbReference>
<dbReference type="AlphaFoldDB" id="A0A0V8LX87"/>
<evidence type="ECO:0000256" key="6">
    <source>
        <dbReference type="RuleBase" id="RU000471"/>
    </source>
</evidence>
<evidence type="ECO:0000256" key="3">
    <source>
        <dbReference type="ARBA" id="ARBA00022989"/>
    </source>
</evidence>
<reference evidence="7 8" key="1">
    <citation type="journal article" date="2015" name="Sci. Rep.">
        <title>A comparative genomics and reductive dehalogenase gene transcription study of two chloroethene-respiring bacteria, Dehalococcoides mccartyi strains MB and 11a.</title>
        <authorList>
            <person name="Low A."/>
            <person name="Shen Z."/>
            <person name="Cheng D."/>
            <person name="Rogers M.J."/>
            <person name="Lee P.K."/>
            <person name="He J."/>
        </authorList>
    </citation>
    <scope>NUCLEOTIDE SEQUENCE [LARGE SCALE GENOMIC DNA]</scope>
    <source>
        <strain evidence="7 8">MB</strain>
    </source>
</reference>
<dbReference type="OrthoDB" id="9803734at2"/>
<evidence type="ECO:0000256" key="2">
    <source>
        <dbReference type="ARBA" id="ARBA00022692"/>
    </source>
</evidence>
<feature type="transmembrane region" description="Helical" evidence="5">
    <location>
        <begin position="235"/>
        <end position="255"/>
    </location>
</feature>
<evidence type="ECO:0000256" key="5">
    <source>
        <dbReference type="HAMAP-Rule" id="MF_01350"/>
    </source>
</evidence>
<evidence type="ECO:0000313" key="8">
    <source>
        <dbReference type="Proteomes" id="UP000053577"/>
    </source>
</evidence>
<keyword evidence="5 7" id="KW-0830">Ubiquinone</keyword>
<feature type="transmembrane region" description="Helical" evidence="5">
    <location>
        <begin position="322"/>
        <end position="343"/>
    </location>
</feature>
<keyword evidence="4 5" id="KW-0472">Membrane</keyword>
<keyword evidence="2 5" id="KW-0812">Transmembrane</keyword>
<comment type="caution">
    <text evidence="7">The sequence shown here is derived from an EMBL/GenBank/DDBJ whole genome shotgun (WGS) entry which is preliminary data.</text>
</comment>
<feature type="transmembrane region" description="Helical" evidence="5">
    <location>
        <begin position="176"/>
        <end position="195"/>
    </location>
</feature>
<comment type="similarity">
    <text evidence="5 6">Belongs to the complex I subunit 1 family.</text>
</comment>
<dbReference type="InterPro" id="IPR001694">
    <property type="entry name" value="NADH_UbQ_OxRdtase_su1/FPO"/>
</dbReference>
<organism evidence="7 8">
    <name type="scientific">Dehalococcoides mccartyi</name>
    <dbReference type="NCBI Taxonomy" id="61435"/>
    <lineage>
        <taxon>Bacteria</taxon>
        <taxon>Bacillati</taxon>
        <taxon>Chloroflexota</taxon>
        <taxon>Dehalococcoidia</taxon>
        <taxon>Dehalococcoidales</taxon>
        <taxon>Dehalococcoidaceae</taxon>
        <taxon>Dehalococcoides</taxon>
    </lineage>
</organism>
<dbReference type="Pfam" id="PF00146">
    <property type="entry name" value="NADHdh"/>
    <property type="match status" value="1"/>
</dbReference>
<dbReference type="RefSeq" id="WP_058292993.1">
    <property type="nucleotide sequence ID" value="NZ_JGYD01000029.1"/>
</dbReference>
<dbReference type="PATRIC" id="fig|61435.5.peg.1693"/>
<sequence>MSDFWVHLLVYLVILFGFVIVSVLLFIWLERRFIGRFQLRPGPNRAGPFGLLQPIADAIKVLIKEDIIPTESDKGVFWLAPLVAFVPVMLMFAAIPFADGAMLVDLNIGILYILAVSSVTVIGIFMAGWSSNSKYSLLGAMRTIAQEVSYEIPLVLSILGVVMLTGSLSMNEIVKAQSVPFVLLQPLGFFVYLSAAMAEINRTPFDLLEAESEIIAGFHTEYSGMKFGLFYLMEYAEVLAISAIATTLFLGGWQGPLLHPVIWFITKVLIVFMFIIWVRATIPRLRIDQVMAFGWKFLLPLSLANLVITAFGILAAPDMNTAVLIGINIAVMFGLILLFSRFYKLGGGRVSVK</sequence>
<keyword evidence="3 5" id="KW-1133">Transmembrane helix</keyword>
<feature type="transmembrane region" description="Helical" evidence="5">
    <location>
        <begin position="110"/>
        <end position="129"/>
    </location>
</feature>
<dbReference type="HAMAP" id="MF_01350">
    <property type="entry name" value="NDH1_NuoH"/>
    <property type="match status" value="1"/>
</dbReference>
<feature type="transmembrane region" description="Helical" evidence="5">
    <location>
        <begin position="150"/>
        <end position="170"/>
    </location>
</feature>
<dbReference type="PROSITE" id="PS00667">
    <property type="entry name" value="COMPLEX1_ND1_1"/>
    <property type="match status" value="1"/>
</dbReference>
<comment type="catalytic activity">
    <reaction evidence="5">
        <text>a quinone + NADH + 5 H(+)(in) = a quinol + NAD(+) + 4 H(+)(out)</text>
        <dbReference type="Rhea" id="RHEA:57888"/>
        <dbReference type="ChEBI" id="CHEBI:15378"/>
        <dbReference type="ChEBI" id="CHEBI:24646"/>
        <dbReference type="ChEBI" id="CHEBI:57540"/>
        <dbReference type="ChEBI" id="CHEBI:57945"/>
        <dbReference type="ChEBI" id="CHEBI:132124"/>
    </reaction>
</comment>
<proteinExistence type="inferred from homology"/>
<evidence type="ECO:0000256" key="4">
    <source>
        <dbReference type="ARBA" id="ARBA00023136"/>
    </source>
</evidence>
<dbReference type="GO" id="GO:0016655">
    <property type="term" value="F:oxidoreductase activity, acting on NAD(P)H, quinone or similar compound as acceptor"/>
    <property type="evidence" value="ECO:0007669"/>
    <property type="project" value="UniProtKB-UniRule"/>
</dbReference>
<comment type="function">
    <text evidence="5">NDH-1 shuttles electrons from NADH, via FMN and iron-sulfur (Fe-S) centers, to quinones in the respiratory chain. The immediate electron acceptor for the enzyme in this species is believed to be ubiquinone. Couples the redox reaction to proton translocation (for every two electrons transferred, four hydrogen ions are translocated across the cytoplasmic membrane), and thus conserves the redox energy in a proton gradient. This subunit may bind ubiquinone.</text>
</comment>
<comment type="subunit">
    <text evidence="5">NDH-1 is composed of 14 different subunits. Subunits NuoA, H, J, K, L, M, N constitute the membrane sector of the complex.</text>
</comment>
<dbReference type="GO" id="GO:0048038">
    <property type="term" value="F:quinone binding"/>
    <property type="evidence" value="ECO:0007669"/>
    <property type="project" value="UniProtKB-KW"/>
</dbReference>
<dbReference type="Proteomes" id="UP000053577">
    <property type="component" value="Unassembled WGS sequence"/>
</dbReference>
<dbReference type="PANTHER" id="PTHR11432">
    <property type="entry name" value="NADH DEHYDROGENASE SUBUNIT 1"/>
    <property type="match status" value="1"/>
</dbReference>
<feature type="transmembrane region" description="Helical" evidence="5">
    <location>
        <begin position="261"/>
        <end position="282"/>
    </location>
</feature>
<dbReference type="GO" id="GO:0009060">
    <property type="term" value="P:aerobic respiration"/>
    <property type="evidence" value="ECO:0007669"/>
    <property type="project" value="TreeGrafter"/>
</dbReference>
<dbReference type="PANTHER" id="PTHR11432:SF3">
    <property type="entry name" value="NADH-UBIQUINONE OXIDOREDUCTASE CHAIN 1"/>
    <property type="match status" value="1"/>
</dbReference>
<keyword evidence="5 6" id="KW-0520">NAD</keyword>
<keyword evidence="7" id="KW-0560">Oxidoreductase</keyword>
<comment type="subcellular location">
    <subcellularLocation>
        <location evidence="5 6">Cell membrane</location>
        <topology evidence="5 6">Multi-pass membrane protein</topology>
    </subcellularLocation>
    <subcellularLocation>
        <location evidence="1">Membrane</location>
        <topology evidence="1">Multi-pass membrane protein</topology>
    </subcellularLocation>
</comment>
<dbReference type="GO" id="GO:0005886">
    <property type="term" value="C:plasma membrane"/>
    <property type="evidence" value="ECO:0007669"/>
    <property type="project" value="UniProtKB-SubCell"/>
</dbReference>
<dbReference type="EMBL" id="JGYD01000029">
    <property type="protein sequence ID" value="KSV16131.1"/>
    <property type="molecule type" value="Genomic_DNA"/>
</dbReference>
<evidence type="ECO:0000256" key="1">
    <source>
        <dbReference type="ARBA" id="ARBA00004141"/>
    </source>
</evidence>
<keyword evidence="5" id="KW-1003">Cell membrane</keyword>
<dbReference type="InterPro" id="IPR018086">
    <property type="entry name" value="NADH_UbQ_OxRdtase_su1_CS"/>
</dbReference>
<keyword evidence="5" id="KW-0874">Quinone</keyword>
<dbReference type="EC" id="7.1.1.-" evidence="5"/>
<feature type="transmembrane region" description="Helical" evidence="5">
    <location>
        <begin position="76"/>
        <end position="98"/>
    </location>
</feature>
<evidence type="ECO:0000313" key="7">
    <source>
        <dbReference type="EMBL" id="KSV16131.1"/>
    </source>
</evidence>
<feature type="transmembrane region" description="Helical" evidence="5">
    <location>
        <begin position="6"/>
        <end position="29"/>
    </location>
</feature>
<keyword evidence="5" id="KW-1278">Translocase</keyword>
<gene>
    <name evidence="5" type="primary">nuoH</name>
    <name evidence="7" type="ORF">DA01_08600</name>
</gene>
<name>A0A0V8LX87_9CHLR</name>
<dbReference type="NCBIfam" id="NF004741">
    <property type="entry name" value="PRK06076.1-2"/>
    <property type="match status" value="1"/>
</dbReference>
<accession>A0A0V8LX87</accession>
<feature type="transmembrane region" description="Helical" evidence="5">
    <location>
        <begin position="294"/>
        <end position="316"/>
    </location>
</feature>
<protein>
    <recommendedName>
        <fullName evidence="5">NADH-quinone oxidoreductase subunit H</fullName>
        <ecNumber evidence="5">7.1.1.-</ecNumber>
    </recommendedName>
    <alternativeName>
        <fullName evidence="5">NADH dehydrogenase I subunit H</fullName>
    </alternativeName>
    <alternativeName>
        <fullName evidence="5">NDH-1 subunit H</fullName>
    </alternativeName>
</protein>